<dbReference type="PANTHER" id="PTHR43123:SF4">
    <property type="entry name" value="POLYSACCHARIDE DEACETYLASE"/>
    <property type="match status" value="1"/>
</dbReference>
<sequence length="322" mass="35208">MMQKAWKRGFVAGLALLFYALLPFAALAQEETDWVTGFQRDSVHVVAWPGGRKVAVSFTLFVEEFGFGQGPVFRPDLSARNPDLVNEGFRQYAVNWGVPRVGRLFKDLDVPLSVALNAEFPRAHASVWNEFRTVQPNAPIIAHGMNNTSHLTPLGRGLAQQTAYIRETLDLIAGATGVRPTGWSSPSVYSNGDTMRAMAAAGVAYTIDQMDSDIISRLKTPDGPLVLLPYPVVTVDMGQNLARMKTPAEIETLWLDYVLELADEARANPAREATTVVIGIHPFVVGTPDGAAALRRVLLRLKKDEEVWLTDADAILKAAGLK</sequence>
<dbReference type="InterPro" id="IPR011330">
    <property type="entry name" value="Glyco_hydro/deAcase_b/a-brl"/>
</dbReference>
<evidence type="ECO:0000256" key="1">
    <source>
        <dbReference type="SAM" id="SignalP"/>
    </source>
</evidence>
<dbReference type="PANTHER" id="PTHR43123">
    <property type="entry name" value="POLYSACCHARIDE DEACETYLASE-RELATED"/>
    <property type="match status" value="1"/>
</dbReference>
<keyword evidence="3" id="KW-1185">Reference proteome</keyword>
<dbReference type="EMBL" id="CP136862">
    <property type="protein sequence ID" value="WOJ88540.1"/>
    <property type="molecule type" value="Genomic_DNA"/>
</dbReference>
<dbReference type="RefSeq" id="WP_407337977.1">
    <property type="nucleotide sequence ID" value="NZ_CP136862.1"/>
</dbReference>
<feature type="chain" id="PRO_5046723711" evidence="1">
    <location>
        <begin position="29"/>
        <end position="322"/>
    </location>
</feature>
<keyword evidence="1" id="KW-0732">Signal</keyword>
<proteinExistence type="predicted"/>
<name>A0ABZ0HNL5_9HYPH</name>
<dbReference type="Gene3D" id="3.20.20.370">
    <property type="entry name" value="Glycoside hydrolase/deacetylase"/>
    <property type="match status" value="1"/>
</dbReference>
<dbReference type="Proteomes" id="UP001626536">
    <property type="component" value="Chromosome"/>
</dbReference>
<organism evidence="2 3">
    <name type="scientific">Methylocapsa polymorpha</name>
    <dbReference type="NCBI Taxonomy" id="3080828"/>
    <lineage>
        <taxon>Bacteria</taxon>
        <taxon>Pseudomonadati</taxon>
        <taxon>Pseudomonadota</taxon>
        <taxon>Alphaproteobacteria</taxon>
        <taxon>Hyphomicrobiales</taxon>
        <taxon>Beijerinckiaceae</taxon>
        <taxon>Methylocapsa</taxon>
    </lineage>
</organism>
<gene>
    <name evidence="2" type="ORF">RZS28_11990</name>
</gene>
<protein>
    <submittedName>
        <fullName evidence="2">Polysaccharide deacetylase</fullName>
    </submittedName>
</protein>
<dbReference type="SUPFAM" id="SSF88713">
    <property type="entry name" value="Glycoside hydrolase/deacetylase"/>
    <property type="match status" value="1"/>
</dbReference>
<evidence type="ECO:0000313" key="2">
    <source>
        <dbReference type="EMBL" id="WOJ88540.1"/>
    </source>
</evidence>
<reference evidence="2 3" key="1">
    <citation type="submission" date="2023-10" db="EMBL/GenBank/DDBJ databases">
        <title>Novel methanotroph of the genus Methylocapsa from a subarctic wetland.</title>
        <authorList>
            <person name="Belova S.E."/>
            <person name="Oshkin I.Y."/>
            <person name="Miroshnikov K."/>
            <person name="Dedysh S.N."/>
        </authorList>
    </citation>
    <scope>NUCLEOTIDE SEQUENCE [LARGE SCALE GENOMIC DNA]</scope>
    <source>
        <strain evidence="2 3">RX1</strain>
    </source>
</reference>
<accession>A0ABZ0HNL5</accession>
<evidence type="ECO:0000313" key="3">
    <source>
        <dbReference type="Proteomes" id="UP001626536"/>
    </source>
</evidence>
<feature type="signal peptide" evidence="1">
    <location>
        <begin position="1"/>
        <end position="28"/>
    </location>
</feature>